<accession>A0AAD9AVC2</accession>
<evidence type="ECO:0000256" key="9">
    <source>
        <dbReference type="ARBA" id="ARBA00023128"/>
    </source>
</evidence>
<feature type="region of interest" description="Disordered" evidence="13">
    <location>
        <begin position="2118"/>
        <end position="2157"/>
    </location>
</feature>
<feature type="region of interest" description="Disordered" evidence="13">
    <location>
        <begin position="2610"/>
        <end position="2629"/>
    </location>
</feature>
<evidence type="ECO:0000313" key="17">
    <source>
        <dbReference type="Proteomes" id="UP001243330"/>
    </source>
</evidence>
<feature type="compositionally biased region" description="Gly residues" evidence="13">
    <location>
        <begin position="1721"/>
        <end position="1742"/>
    </location>
</feature>
<feature type="compositionally biased region" description="Low complexity" evidence="13">
    <location>
        <begin position="2202"/>
        <end position="2222"/>
    </location>
</feature>
<evidence type="ECO:0000256" key="6">
    <source>
        <dbReference type="ARBA" id="ARBA00022692"/>
    </source>
</evidence>
<evidence type="ECO:0000256" key="8">
    <source>
        <dbReference type="ARBA" id="ARBA00022989"/>
    </source>
</evidence>
<keyword evidence="9" id="KW-0496">Mitochondrion</keyword>
<feature type="region of interest" description="Disordered" evidence="13">
    <location>
        <begin position="1628"/>
        <end position="1807"/>
    </location>
</feature>
<feature type="compositionally biased region" description="Acidic residues" evidence="13">
    <location>
        <begin position="2610"/>
        <end position="2619"/>
    </location>
</feature>
<dbReference type="CDD" id="cd13957">
    <property type="entry name" value="PT_UbiA_Cox10"/>
    <property type="match status" value="1"/>
</dbReference>
<keyword evidence="10" id="KW-0350">Heme biosynthesis</keyword>
<feature type="transmembrane region" description="Helical" evidence="14">
    <location>
        <begin position="2431"/>
        <end position="2450"/>
    </location>
</feature>
<keyword evidence="5" id="KW-0808">Transferase</keyword>
<feature type="compositionally biased region" description="Pro residues" evidence="13">
    <location>
        <begin position="1778"/>
        <end position="1798"/>
    </location>
</feature>
<comment type="subcellular location">
    <subcellularLocation>
        <location evidence="2">Mitochondrion membrane</location>
        <topology evidence="2">Multi-pass membrane protein</topology>
    </subcellularLocation>
</comment>
<evidence type="ECO:0000313" key="16">
    <source>
        <dbReference type="EMBL" id="KAK1853390.1"/>
    </source>
</evidence>
<feature type="transmembrane region" description="Helical" evidence="14">
    <location>
        <begin position="2524"/>
        <end position="2544"/>
    </location>
</feature>
<feature type="transmembrane region" description="Helical" evidence="14">
    <location>
        <begin position="2376"/>
        <end position="2397"/>
    </location>
</feature>
<evidence type="ECO:0000256" key="13">
    <source>
        <dbReference type="SAM" id="MobiDB-lite"/>
    </source>
</evidence>
<reference evidence="16" key="1">
    <citation type="submission" date="2023-01" db="EMBL/GenBank/DDBJ databases">
        <title>Colletotrichum chrysophilum M932 genome sequence.</title>
        <authorList>
            <person name="Baroncelli R."/>
        </authorList>
    </citation>
    <scope>NUCLEOTIDE SEQUENCE</scope>
    <source>
        <strain evidence="16">M932</strain>
    </source>
</reference>
<feature type="compositionally biased region" description="Basic and acidic residues" evidence="13">
    <location>
        <begin position="313"/>
        <end position="323"/>
    </location>
</feature>
<dbReference type="NCBIfam" id="TIGR01473">
    <property type="entry name" value="cyoE_ctaB"/>
    <property type="match status" value="1"/>
</dbReference>
<dbReference type="PANTHER" id="PTHR43448">
    <property type="entry name" value="PROTOHEME IX FARNESYLTRANSFERASE, MITOCHONDRIAL"/>
    <property type="match status" value="1"/>
</dbReference>
<dbReference type="GO" id="GO:0031966">
    <property type="term" value="C:mitochondrial membrane"/>
    <property type="evidence" value="ECO:0007669"/>
    <property type="project" value="UniProtKB-SubCell"/>
</dbReference>
<evidence type="ECO:0000256" key="4">
    <source>
        <dbReference type="ARBA" id="ARBA00016335"/>
    </source>
</evidence>
<name>A0AAD9AVC2_9PEZI</name>
<feature type="region of interest" description="Disordered" evidence="13">
    <location>
        <begin position="1902"/>
        <end position="2082"/>
    </location>
</feature>
<evidence type="ECO:0000256" key="7">
    <source>
        <dbReference type="ARBA" id="ARBA00022946"/>
    </source>
</evidence>
<feature type="compositionally biased region" description="Polar residues" evidence="13">
    <location>
        <begin position="446"/>
        <end position="463"/>
    </location>
</feature>
<feature type="region of interest" description="Disordered" evidence="13">
    <location>
        <begin position="232"/>
        <end position="549"/>
    </location>
</feature>
<feature type="region of interest" description="Disordered" evidence="13">
    <location>
        <begin position="1044"/>
        <end position="1067"/>
    </location>
</feature>
<feature type="compositionally biased region" description="Polar residues" evidence="13">
    <location>
        <begin position="532"/>
        <end position="543"/>
    </location>
</feature>
<comment type="caution">
    <text evidence="16">The sequence shown here is derived from an EMBL/GenBank/DDBJ whole genome shotgun (WGS) entry which is preliminary data.</text>
</comment>
<feature type="compositionally biased region" description="Basic residues" evidence="13">
    <location>
        <begin position="2237"/>
        <end position="2248"/>
    </location>
</feature>
<evidence type="ECO:0000256" key="10">
    <source>
        <dbReference type="ARBA" id="ARBA00023133"/>
    </source>
</evidence>
<keyword evidence="6 14" id="KW-0812">Transmembrane</keyword>
<dbReference type="Pfam" id="PF01040">
    <property type="entry name" value="UbiA"/>
    <property type="match status" value="1"/>
</dbReference>
<feature type="compositionally biased region" description="Polar residues" evidence="13">
    <location>
        <begin position="470"/>
        <end position="491"/>
    </location>
</feature>
<dbReference type="InterPro" id="IPR006369">
    <property type="entry name" value="Protohaem_IX_farnesylTrfase"/>
</dbReference>
<evidence type="ECO:0000256" key="2">
    <source>
        <dbReference type="ARBA" id="ARBA00004225"/>
    </source>
</evidence>
<feature type="compositionally biased region" description="Polar residues" evidence="13">
    <location>
        <begin position="299"/>
        <end position="310"/>
    </location>
</feature>
<dbReference type="GO" id="GO:0008495">
    <property type="term" value="F:protoheme IX farnesyltransferase activity"/>
    <property type="evidence" value="ECO:0007669"/>
    <property type="project" value="InterPro"/>
</dbReference>
<feature type="compositionally biased region" description="Basic and acidic residues" evidence="13">
    <location>
        <begin position="1832"/>
        <end position="1853"/>
    </location>
</feature>
<feature type="compositionally biased region" description="Polar residues" evidence="13">
    <location>
        <begin position="402"/>
        <end position="433"/>
    </location>
</feature>
<feature type="transmembrane region" description="Helical" evidence="14">
    <location>
        <begin position="2334"/>
        <end position="2355"/>
    </location>
</feature>
<evidence type="ECO:0000256" key="14">
    <source>
        <dbReference type="SAM" id="Phobius"/>
    </source>
</evidence>
<feature type="signal peptide" evidence="15">
    <location>
        <begin position="1"/>
        <end position="35"/>
    </location>
</feature>
<dbReference type="HAMAP" id="MF_00154">
    <property type="entry name" value="CyoE_CtaB"/>
    <property type="match status" value="1"/>
</dbReference>
<comment type="similarity">
    <text evidence="3">Belongs to the UbiA prenyltransferase family.</text>
</comment>
<feature type="compositionally biased region" description="Acidic residues" evidence="13">
    <location>
        <begin position="1962"/>
        <end position="1980"/>
    </location>
</feature>
<dbReference type="Proteomes" id="UP001243330">
    <property type="component" value="Unassembled WGS sequence"/>
</dbReference>
<keyword evidence="8 14" id="KW-1133">Transmembrane helix</keyword>
<dbReference type="EMBL" id="JAQOWY010000056">
    <property type="protein sequence ID" value="KAK1853390.1"/>
    <property type="molecule type" value="Genomic_DNA"/>
</dbReference>
<dbReference type="Gene3D" id="1.10.357.140">
    <property type="entry name" value="UbiA prenyltransferase"/>
    <property type="match status" value="1"/>
</dbReference>
<feature type="compositionally biased region" description="Basic and acidic residues" evidence="13">
    <location>
        <begin position="1920"/>
        <end position="1930"/>
    </location>
</feature>
<feature type="compositionally biased region" description="Basic residues" evidence="13">
    <location>
        <begin position="1821"/>
        <end position="1831"/>
    </location>
</feature>
<comment type="function">
    <text evidence="1">Converts protoheme IX and farnesyl diphosphate to heme O.</text>
</comment>
<feature type="region of interest" description="Disordered" evidence="13">
    <location>
        <begin position="1821"/>
        <end position="1853"/>
    </location>
</feature>
<feature type="transmembrane region" description="Helical" evidence="14">
    <location>
        <begin position="2403"/>
        <end position="2419"/>
    </location>
</feature>
<keyword evidence="15" id="KW-0732">Signal</keyword>
<evidence type="ECO:0000256" key="1">
    <source>
        <dbReference type="ARBA" id="ARBA00004013"/>
    </source>
</evidence>
<feature type="compositionally biased region" description="Basic and acidic residues" evidence="13">
    <location>
        <begin position="1628"/>
        <end position="1638"/>
    </location>
</feature>
<keyword evidence="17" id="KW-1185">Reference proteome</keyword>
<feature type="compositionally biased region" description="Polar residues" evidence="13">
    <location>
        <begin position="499"/>
        <end position="513"/>
    </location>
</feature>
<keyword evidence="7" id="KW-0809">Transit peptide</keyword>
<evidence type="ECO:0000256" key="5">
    <source>
        <dbReference type="ARBA" id="ARBA00022679"/>
    </source>
</evidence>
<dbReference type="GO" id="GO:0006784">
    <property type="term" value="P:heme A biosynthetic process"/>
    <property type="evidence" value="ECO:0007669"/>
    <property type="project" value="TreeGrafter"/>
</dbReference>
<evidence type="ECO:0000256" key="15">
    <source>
        <dbReference type="SAM" id="SignalP"/>
    </source>
</evidence>
<gene>
    <name evidence="16" type="ORF">CCHR01_04016</name>
</gene>
<organism evidence="16 17">
    <name type="scientific">Colletotrichum chrysophilum</name>
    <dbReference type="NCBI Taxonomy" id="1836956"/>
    <lineage>
        <taxon>Eukaryota</taxon>
        <taxon>Fungi</taxon>
        <taxon>Dikarya</taxon>
        <taxon>Ascomycota</taxon>
        <taxon>Pezizomycotina</taxon>
        <taxon>Sordariomycetes</taxon>
        <taxon>Hypocreomycetidae</taxon>
        <taxon>Glomerellales</taxon>
        <taxon>Glomerellaceae</taxon>
        <taxon>Colletotrichum</taxon>
        <taxon>Colletotrichum gloeosporioides species complex</taxon>
    </lineage>
</organism>
<dbReference type="InterPro" id="IPR044878">
    <property type="entry name" value="UbiA_sf"/>
</dbReference>
<dbReference type="InterPro" id="IPR030470">
    <property type="entry name" value="UbiA_prenylTrfase_CS"/>
</dbReference>
<dbReference type="PROSITE" id="PS00943">
    <property type="entry name" value="UBIA"/>
    <property type="match status" value="1"/>
</dbReference>
<evidence type="ECO:0000256" key="11">
    <source>
        <dbReference type="ARBA" id="ARBA00023136"/>
    </source>
</evidence>
<sequence length="2629" mass="292244">MLPSFSSTLISACSANTHLFCFHFLFSLSFPPSLACQPCFPGYLLFCSSRTSLTMSDLNKLVPDPTKRYNPLIKPTDAAWKEVEYTFRRMLDRPTLTIKQVLDDHFTPHERKLFLPVVEPRSLRECQEDSTRRYRALLAGRFKGHFPSLATKFAMLYFGLPVEPALSQFAQLSKPSFEIDDWEQLHEAEVSPPLHFLTAHDRRNFGYDHLRGTEAPYSTIPVPAARFRGHSGVTGVAQDDSESQGLNLRGGGNDDEDDDDEEMPDLYHHPRASVPPIPETPYVESSGYLGRRTPPAQVLPQSTPSISSTKHIIRNDELPDLQHHPRTSIPPIPETPYVESSGYQPRQRPPPKATPTISSGKPRVSSAATPSRLEVPTPAGVPGGRYQTAASTILPARVPGSLASTPATTRPTSVPRGSSNNPTFGPGTSTSAIGTGLGSTRLPAVGSSSHQVPPTSNPVSNPASFAIGTGLNNQPVRANSSQGLPGSSSIVPATGGSQGRTPATQHFKSSSVAGTGRGKASRTPGFAPPSMPNASNNQESASAYSGYGDPTPCSPAKNLAELFGFQGRVTFDAANLSTLEQASRKLLSLKQRDQSDMVLDHMNRKDKSVVRSFNTKIPLPSTGDLVNYVNEQSKTNQDCVWFVRRQGETTPTHWAPTDRDYTNHMVRLSRTNDFGGSDFAYYTVPRRGVFFGAESQSHALPSTFPWGANQYMPFLTTAQEVLIGRPQIPGGSHCDIVLSGEHDFQKSYQNHWYGGLEIDYYFWLAMHPHVIRRTPTNITSEALPEDSVVFYLPGSRLNASTRELRKCSHKAGAKDPYEDALRTMENLMRVSHMPVKASKYRIWRGTDFFSHIIYPTRAERRPAEWHHLDQTARQQDQQNLSRFITDSVSDEREPCRLFVIQPVDGDVTCRMVSQEWNNGHQDFNVDSHAMATFKSKVRKLYEGCPNIEYDPEKHSILLQPLIPRKFVNDWNPAPFILRPNDPDNQLAMIRRRIIAEEVQISILQDDKLDFVKQLDRSEWGPRYGDVTRFRDELGLPLISLAREDFPHPPDERPEQRVPEENAREKTWSKQPSVFDRGIYNPSIPINAPPIEAIMRTGGSDTNLYLFNKNVLTATEQRDLQELGWKYRNMILDRQNGCPFEKCKYDYRQGKDVEFVQHLKESHVDNKCPWCDVQLFTHWTFQQREEHMKEKHAAQLRKILNMPDPRPATRKPTVAQSTSEDLYAIPSIILGRLQPPKGPLPKLSPPPKANGKESEYRYCDRCGRDHHVLNDRDERDHHDRTCVPHAEAVGRCTFCETCGDAVWNNKEVRDEFAPYDEYPHRCRGTSHSKKPFCNKCGFSMRKLSDEKIDRHRQHCGGFFAHVGCFCPYCQKNFVVDGKQEEIETIKKHIVDCPDKKPPNITPFEIYPEGYWKDRDQPTDPLYIGSNATRDLVRRQPRRPAPNRFLSYPLAWHNKPGPSPVQDPPAECTIRGCLEPLFGLTPSEVLAHYETKHGGMPLKQCPLCRLDFRVPEDERKANENLPEIQARIFQVRHMECHVYELWKILEDKDIPHIPQREPFGPGHSMWDPDNERAVDRRDKRCPYFERCGAMVGFMNQRQLNHHMETAHGAEDFVIGRQPNREAELARLREERKKQRIREGKQPIPGTNTGAQSGPPGTASTDTGLFEQPDNSRPGGRRDVNRPQVSQPVTDPMQGVEIGESQIPPSGQRTPPITPYGPREGQGANTGGHSGDISGGGGDNDGGGSSSNPPKVVDPSTTKPVTTKPTPSKPTSSQPTSEPTVKPPAKPRPPTRPKPVGPVPVPRNDVPTCGFVPDDDMYCSRCFRKAPKRGPRGIKRGDPDRQAQVDAHSDPNRSCRIPAKEGMFEVDEEDWPVLPSRVGWIKQPKNVRLSKLKADFLDEHPELAKTMCPTDGSKRTNLTWQHDPNHNDNKDNWRLPFPGDDDDGEDDEDEDEDGVNADADGNFINDEEDDDEDEEYHEEVEDADGNKTIRRKTRGVRSMGLPRDETWKDTGEEDDLSVADSSELVPETASGDEAPSNTGDKRKRDETDTQGRAGSPKKTRTSDAAKCPPIAEAVDPTRQSPGKVEPLHTSISHHLIGQIFSEPFHPARPCRPHNSFNVPKLLNFSPAQPTDDAPITSPAHDLRPQPLSTDRSKASRMAHSPRGLVFSPLILRRAASTTAPKAAPAVRLSASYFLPNSALDRPRPSGARSSSVSASASIASSSSSSDTPSEPNHLAATHEHPHRRRQAAKRKAAAEAAAASSPDVPLPQDASSALTSVAERQPAQSARRIFSILLSLSKPRLSALVVLTAMASYALYPVPAFLSPAITESPSLSPLTLLFLTTGTALCSASANSLNMLYEPSTDAKMTRTRNRPLVRGLLSTRAAVMFAVATALTGVGALYFGVNPTVAFLGGANIFIYAGMYTPMKAMSAANTWLGAVIGGIPPLMGWAAAAGETASGDGSWRELLLASDGSSIGGWLMAGLLFAWQFPHFMALSWPIREEYKAAGLRMLAWTNPARNARVALRYSIAFIPLCVALCAAGVTEWSFAVTSLPVNGWLSWQAVRFWKYEGHKGSARGLFWASVWHLPVVMVLALLQKKGMWSRVWNSVMGSDEDEWEDDELDEMPVTPPAPRR</sequence>
<feature type="region of interest" description="Disordered" evidence="13">
    <location>
        <begin position="2193"/>
        <end position="2276"/>
    </location>
</feature>
<evidence type="ECO:0000256" key="3">
    <source>
        <dbReference type="ARBA" id="ARBA00005985"/>
    </source>
</evidence>
<dbReference type="FunFam" id="1.10.357.140:FF:000004">
    <property type="entry name" value="Protoheme IX farnesyltransferase, mitochondrial"/>
    <property type="match status" value="1"/>
</dbReference>
<dbReference type="InterPro" id="IPR000537">
    <property type="entry name" value="UbiA_prenyltransferase"/>
</dbReference>
<feature type="chain" id="PRO_5042146082" description="Protoheme IX farnesyltransferase, mitochondrial" evidence="15">
    <location>
        <begin position="36"/>
        <end position="2629"/>
    </location>
</feature>
<evidence type="ECO:0000256" key="12">
    <source>
        <dbReference type="ARBA" id="ARBA00030253"/>
    </source>
</evidence>
<keyword evidence="11 14" id="KW-0472">Membrane</keyword>
<feature type="compositionally biased region" description="Acidic residues" evidence="13">
    <location>
        <begin position="1936"/>
        <end position="1952"/>
    </location>
</feature>
<protein>
    <recommendedName>
        <fullName evidence="4">Protoheme IX farnesyltransferase, mitochondrial</fullName>
    </recommendedName>
    <alternativeName>
        <fullName evidence="12">Heme O synthase</fullName>
    </alternativeName>
</protein>
<proteinExistence type="inferred from homology"/>
<feature type="compositionally biased region" description="Low complexity" evidence="13">
    <location>
        <begin position="1743"/>
        <end position="1777"/>
    </location>
</feature>
<dbReference type="PANTHER" id="PTHR43448:SF2">
    <property type="entry name" value="PROTOHEME IX FARNESYLTRANSFERASE, MITOCHONDRIAL"/>
    <property type="match status" value="1"/>
</dbReference>
<feature type="compositionally biased region" description="Basic and acidic residues" evidence="13">
    <location>
        <begin position="2036"/>
        <end position="2046"/>
    </location>
</feature>
<feature type="compositionally biased region" description="Acidic residues" evidence="13">
    <location>
        <begin position="253"/>
        <end position="264"/>
    </location>
</feature>
<feature type="transmembrane region" description="Helical" evidence="14">
    <location>
        <begin position="2573"/>
        <end position="2591"/>
    </location>
</feature>